<accession>A0A9X0AZP7</accession>
<evidence type="ECO:0000313" key="1">
    <source>
        <dbReference type="EMBL" id="KAJ8070168.1"/>
    </source>
</evidence>
<evidence type="ECO:0000313" key="2">
    <source>
        <dbReference type="Proteomes" id="UP001152300"/>
    </source>
</evidence>
<organism evidence="1 2">
    <name type="scientific">Sclerotinia nivalis</name>
    <dbReference type="NCBI Taxonomy" id="352851"/>
    <lineage>
        <taxon>Eukaryota</taxon>
        <taxon>Fungi</taxon>
        <taxon>Dikarya</taxon>
        <taxon>Ascomycota</taxon>
        <taxon>Pezizomycotina</taxon>
        <taxon>Leotiomycetes</taxon>
        <taxon>Helotiales</taxon>
        <taxon>Sclerotiniaceae</taxon>
        <taxon>Sclerotinia</taxon>
    </lineage>
</organism>
<evidence type="ECO:0008006" key="3">
    <source>
        <dbReference type="Google" id="ProtNLM"/>
    </source>
</evidence>
<reference evidence="1" key="1">
    <citation type="submission" date="2022-11" db="EMBL/GenBank/DDBJ databases">
        <title>Genome Resource of Sclerotinia nivalis Strain SnTB1, a Plant Pathogen Isolated from American Ginseng.</title>
        <authorList>
            <person name="Fan S."/>
        </authorList>
    </citation>
    <scope>NUCLEOTIDE SEQUENCE</scope>
    <source>
        <strain evidence="1">SnTB1</strain>
    </source>
</reference>
<keyword evidence="2" id="KW-1185">Reference proteome</keyword>
<gene>
    <name evidence="1" type="ORF">OCU04_000560</name>
</gene>
<name>A0A9X0AZP7_9HELO</name>
<dbReference type="EMBL" id="JAPEIS010000001">
    <property type="protein sequence ID" value="KAJ8070168.1"/>
    <property type="molecule type" value="Genomic_DNA"/>
</dbReference>
<proteinExistence type="predicted"/>
<dbReference type="AlphaFoldDB" id="A0A9X0AZP7"/>
<dbReference type="OrthoDB" id="1470350at2759"/>
<comment type="caution">
    <text evidence="1">The sequence shown here is derived from an EMBL/GenBank/DDBJ whole genome shotgun (WGS) entry which is preliminary data.</text>
</comment>
<dbReference type="Proteomes" id="UP001152300">
    <property type="component" value="Unassembled WGS sequence"/>
</dbReference>
<protein>
    <recommendedName>
        <fullName evidence="3">Cytochrome P450</fullName>
    </recommendedName>
</protein>
<sequence length="109" mass="12255">MLFFKLQNPLILIQASGADWQRQRKVTGTQFNEQNSGTVWIEALKQADEVWEFWKSLPTPIRRTHKDTLALSLHVLSALVLASRIHLESGGASEARSFVQLSGFVGFDS</sequence>